<comment type="caution">
    <text evidence="2">The sequence shown here is derived from an EMBL/GenBank/DDBJ whole genome shotgun (WGS) entry which is preliminary data.</text>
</comment>
<accession>A0AAV4QHY2</accession>
<dbReference type="EMBL" id="BPLQ01004600">
    <property type="protein sequence ID" value="GIY09298.1"/>
    <property type="molecule type" value="Genomic_DNA"/>
</dbReference>
<reference evidence="2 3" key="1">
    <citation type="submission" date="2021-06" db="EMBL/GenBank/DDBJ databases">
        <title>Caerostris darwini draft genome.</title>
        <authorList>
            <person name="Kono N."/>
            <person name="Arakawa K."/>
        </authorList>
    </citation>
    <scope>NUCLEOTIDE SEQUENCE [LARGE SCALE GENOMIC DNA]</scope>
</reference>
<organism evidence="2 3">
    <name type="scientific">Caerostris darwini</name>
    <dbReference type="NCBI Taxonomy" id="1538125"/>
    <lineage>
        <taxon>Eukaryota</taxon>
        <taxon>Metazoa</taxon>
        <taxon>Ecdysozoa</taxon>
        <taxon>Arthropoda</taxon>
        <taxon>Chelicerata</taxon>
        <taxon>Arachnida</taxon>
        <taxon>Araneae</taxon>
        <taxon>Araneomorphae</taxon>
        <taxon>Entelegynae</taxon>
        <taxon>Araneoidea</taxon>
        <taxon>Araneidae</taxon>
        <taxon>Caerostris</taxon>
    </lineage>
</organism>
<feature type="transmembrane region" description="Helical" evidence="1">
    <location>
        <begin position="75"/>
        <end position="92"/>
    </location>
</feature>
<keyword evidence="3" id="KW-1185">Reference proteome</keyword>
<evidence type="ECO:0000256" key="1">
    <source>
        <dbReference type="SAM" id="Phobius"/>
    </source>
</evidence>
<dbReference type="AlphaFoldDB" id="A0AAV4QHY2"/>
<evidence type="ECO:0000313" key="2">
    <source>
        <dbReference type="EMBL" id="GIY09298.1"/>
    </source>
</evidence>
<name>A0AAV4QHY2_9ARAC</name>
<keyword evidence="1" id="KW-0472">Membrane</keyword>
<protein>
    <submittedName>
        <fullName evidence="2">Uncharacterized protein</fullName>
    </submittedName>
</protein>
<gene>
    <name evidence="2" type="ORF">CDAR_52361</name>
</gene>
<keyword evidence="1" id="KW-1133">Transmembrane helix</keyword>
<sequence length="93" mass="10524">MFREDSECYGQLIIISLHRSIVYTLGLPKQKLGLSSAAEVTFRRTPGLSFAQNSLTVAVIESPVLPPRKRFGGNFFFHSVVVRLFLSFFILLF</sequence>
<dbReference type="Proteomes" id="UP001054837">
    <property type="component" value="Unassembled WGS sequence"/>
</dbReference>
<proteinExistence type="predicted"/>
<evidence type="ECO:0000313" key="3">
    <source>
        <dbReference type="Proteomes" id="UP001054837"/>
    </source>
</evidence>
<keyword evidence="1" id="KW-0812">Transmembrane</keyword>